<reference evidence="2 3" key="1">
    <citation type="submission" date="2022-09" db="EMBL/GenBank/DDBJ databases">
        <authorList>
            <person name="Palmer J.M."/>
        </authorList>
    </citation>
    <scope>NUCLEOTIDE SEQUENCE [LARGE SCALE GENOMIC DNA]</scope>
    <source>
        <strain evidence="2 3">DSM 7382</strain>
    </source>
</reference>
<feature type="domain" description="Ubiquitin-like" evidence="1">
    <location>
        <begin position="178"/>
        <end position="245"/>
    </location>
</feature>
<gene>
    <name evidence="2" type="ORF">QCA50_005449</name>
</gene>
<name>A0AAW0GLM2_9APHY</name>
<dbReference type="Proteomes" id="UP001385951">
    <property type="component" value="Unassembled WGS sequence"/>
</dbReference>
<sequence>MAVVSYGSLGDIRLSASSALQLMLLLARPSRFQEANELRILLEDYQEIIRISSSNDHLSRDALNAITVAVEECERISATLHENIKWMTAEPGPRMTGGFRVADIFGMALWTTKVITWEATRQRRHNLIKNLRSQIEIIRTNFHVAMIAQAPYPTPTPPNAQPYRRHDKVILLDLITKEPNDVPLQKTLSDETFHQYLLNLFNDRRGRDFISRRHYTILTQEPDGALNILDWKTGIRPGMVLVLYVLLHIAEKDLTECPSCKSGFPHVRQHYTCPHCSVRFLVTDAERDNPDHLSVSPIFKEQGDLRFFRYIHIEVPIARPTDDSNQSGGPLA</sequence>
<evidence type="ECO:0000313" key="2">
    <source>
        <dbReference type="EMBL" id="KAK7692044.1"/>
    </source>
</evidence>
<dbReference type="AlphaFoldDB" id="A0AAW0GLM2"/>
<evidence type="ECO:0000313" key="3">
    <source>
        <dbReference type="Proteomes" id="UP001385951"/>
    </source>
</evidence>
<proteinExistence type="predicted"/>
<dbReference type="EMBL" id="JASBNA010000005">
    <property type="protein sequence ID" value="KAK7692044.1"/>
    <property type="molecule type" value="Genomic_DNA"/>
</dbReference>
<accession>A0AAW0GLM2</accession>
<protein>
    <recommendedName>
        <fullName evidence="1">Ubiquitin-like domain-containing protein</fullName>
    </recommendedName>
</protein>
<dbReference type="Pfam" id="PF22893">
    <property type="entry name" value="ULD_2"/>
    <property type="match status" value="1"/>
</dbReference>
<keyword evidence="3" id="KW-1185">Reference proteome</keyword>
<evidence type="ECO:0000259" key="1">
    <source>
        <dbReference type="Pfam" id="PF22893"/>
    </source>
</evidence>
<organism evidence="2 3">
    <name type="scientific">Cerrena zonata</name>
    <dbReference type="NCBI Taxonomy" id="2478898"/>
    <lineage>
        <taxon>Eukaryota</taxon>
        <taxon>Fungi</taxon>
        <taxon>Dikarya</taxon>
        <taxon>Basidiomycota</taxon>
        <taxon>Agaricomycotina</taxon>
        <taxon>Agaricomycetes</taxon>
        <taxon>Polyporales</taxon>
        <taxon>Cerrenaceae</taxon>
        <taxon>Cerrena</taxon>
    </lineage>
</organism>
<comment type="caution">
    <text evidence="2">The sequence shown here is derived from an EMBL/GenBank/DDBJ whole genome shotgun (WGS) entry which is preliminary data.</text>
</comment>
<dbReference type="InterPro" id="IPR054464">
    <property type="entry name" value="ULD_fung"/>
</dbReference>